<gene>
    <name evidence="2" type="ORF">VZT92_014573</name>
</gene>
<protein>
    <submittedName>
        <fullName evidence="2">Uncharacterized protein</fullName>
    </submittedName>
</protein>
<dbReference type="Proteomes" id="UP001488805">
    <property type="component" value="Unassembled WGS sequence"/>
</dbReference>
<feature type="compositionally biased region" description="Basic and acidic residues" evidence="1">
    <location>
        <begin position="33"/>
        <end position="45"/>
    </location>
</feature>
<comment type="caution">
    <text evidence="2">The sequence shown here is derived from an EMBL/GenBank/DDBJ whole genome shotgun (WGS) entry which is preliminary data.</text>
</comment>
<proteinExistence type="predicted"/>
<reference evidence="2 3" key="1">
    <citation type="journal article" date="2024" name="Genome Biol. Evol.">
        <title>Chromosome-level genome assembly of the viviparous eelpout Zoarces viviparus.</title>
        <authorList>
            <person name="Fuhrmann N."/>
            <person name="Brasseur M.V."/>
            <person name="Bakowski C.E."/>
            <person name="Podsiadlowski L."/>
            <person name="Prost S."/>
            <person name="Krehenwinkel H."/>
            <person name="Mayer C."/>
        </authorList>
    </citation>
    <scope>NUCLEOTIDE SEQUENCE [LARGE SCALE GENOMIC DNA]</scope>
    <source>
        <strain evidence="2">NO-MEL_2022_Ind0_liver</strain>
    </source>
</reference>
<evidence type="ECO:0000313" key="3">
    <source>
        <dbReference type="Proteomes" id="UP001488805"/>
    </source>
</evidence>
<evidence type="ECO:0000256" key="1">
    <source>
        <dbReference type="SAM" id="MobiDB-lite"/>
    </source>
</evidence>
<feature type="region of interest" description="Disordered" evidence="1">
    <location>
        <begin position="31"/>
        <end position="66"/>
    </location>
</feature>
<feature type="region of interest" description="Disordered" evidence="1">
    <location>
        <begin position="82"/>
        <end position="103"/>
    </location>
</feature>
<dbReference type="EMBL" id="JBCEZU010000112">
    <property type="protein sequence ID" value="KAK9528077.1"/>
    <property type="molecule type" value="Genomic_DNA"/>
</dbReference>
<evidence type="ECO:0000313" key="2">
    <source>
        <dbReference type="EMBL" id="KAK9528077.1"/>
    </source>
</evidence>
<accession>A0AAW1F092</accession>
<organism evidence="2 3">
    <name type="scientific">Zoarces viviparus</name>
    <name type="common">Viviparous eelpout</name>
    <name type="synonym">Blennius viviparus</name>
    <dbReference type="NCBI Taxonomy" id="48416"/>
    <lineage>
        <taxon>Eukaryota</taxon>
        <taxon>Metazoa</taxon>
        <taxon>Chordata</taxon>
        <taxon>Craniata</taxon>
        <taxon>Vertebrata</taxon>
        <taxon>Euteleostomi</taxon>
        <taxon>Actinopterygii</taxon>
        <taxon>Neopterygii</taxon>
        <taxon>Teleostei</taxon>
        <taxon>Neoteleostei</taxon>
        <taxon>Acanthomorphata</taxon>
        <taxon>Eupercaria</taxon>
        <taxon>Perciformes</taxon>
        <taxon>Cottioidei</taxon>
        <taxon>Zoarcales</taxon>
        <taxon>Zoarcidae</taxon>
        <taxon>Zoarcinae</taxon>
        <taxon>Zoarces</taxon>
    </lineage>
</organism>
<keyword evidence="3" id="KW-1185">Reference proteome</keyword>
<name>A0AAW1F092_ZOAVI</name>
<sequence>MNDAPESDRIHRPDSGCRHCRHWAVIETNQGQHRPELGSPEEMRRAGSGCRLGMNDAPESGLIHRPDSDCRHWAVIKTNQGQYRTELGSPEETSRAGSGCRLG</sequence>
<dbReference type="AlphaFoldDB" id="A0AAW1F092"/>